<keyword evidence="3" id="KW-1133">Transmembrane helix</keyword>
<evidence type="ECO:0000259" key="4">
    <source>
        <dbReference type="PROSITE" id="PS50887"/>
    </source>
</evidence>
<keyword evidence="3" id="KW-0472">Membrane</keyword>
<evidence type="ECO:0000313" key="6">
    <source>
        <dbReference type="Proteomes" id="UP000593594"/>
    </source>
</evidence>
<comment type="catalytic activity">
    <reaction evidence="2">
        <text>2 GTP = 3',3'-c-di-GMP + 2 diphosphate</text>
        <dbReference type="Rhea" id="RHEA:24898"/>
        <dbReference type="ChEBI" id="CHEBI:33019"/>
        <dbReference type="ChEBI" id="CHEBI:37565"/>
        <dbReference type="ChEBI" id="CHEBI:58805"/>
        <dbReference type="EC" id="2.7.7.65"/>
    </reaction>
</comment>
<feature type="transmembrane region" description="Helical" evidence="3">
    <location>
        <begin position="6"/>
        <end position="26"/>
    </location>
</feature>
<sequence>MLLDIRTILLLMTAAWALAAAVLFFLWRQDRSNRVYPVWSGSFALGAAGLAMVGLREQIDAFLSIDIANALILAGAGLLWSGVRRFDGRGAALATVLAPTAVWLLLLRIPAIHGSTPTRYVLMSALTAFICLGMAYELRRKRDEWTGSRRALTFLAAIFGGVFFLRGVLSAFLPVPGTFNEPTGLWFGLISMTPLLALVAGVMFGVGFVRERRERELSQLATLDELTGTLNRRGFFDSAARQMAAARRGRLDVALLLFDLDRFKRINDEFGHGAGDLVLRVFANVAMSELRRDDVFGRIGGEEFAALLTSADEAQAGLVAERIRQALNSKAIIYGESRLSPTVSTGVVSRQAGQTDLASLIATADAALYRAKDSGRDRVCNTIQLAS</sequence>
<dbReference type="SMART" id="SM00267">
    <property type="entry name" value="GGDEF"/>
    <property type="match status" value="1"/>
</dbReference>
<feature type="transmembrane region" description="Helical" evidence="3">
    <location>
        <begin position="151"/>
        <end position="173"/>
    </location>
</feature>
<feature type="transmembrane region" description="Helical" evidence="3">
    <location>
        <begin position="61"/>
        <end position="83"/>
    </location>
</feature>
<dbReference type="GO" id="GO:1902201">
    <property type="term" value="P:negative regulation of bacterial-type flagellum-dependent cell motility"/>
    <property type="evidence" value="ECO:0007669"/>
    <property type="project" value="TreeGrafter"/>
</dbReference>
<dbReference type="GO" id="GO:0005886">
    <property type="term" value="C:plasma membrane"/>
    <property type="evidence" value="ECO:0007669"/>
    <property type="project" value="TreeGrafter"/>
</dbReference>
<dbReference type="PANTHER" id="PTHR45138:SF9">
    <property type="entry name" value="DIGUANYLATE CYCLASE DGCM-RELATED"/>
    <property type="match status" value="1"/>
</dbReference>
<feature type="transmembrane region" description="Helical" evidence="3">
    <location>
        <begin position="38"/>
        <end position="55"/>
    </location>
</feature>
<keyword evidence="3" id="KW-0812">Transmembrane</keyword>
<gene>
    <name evidence="5" type="ORF">HW532_00985</name>
</gene>
<dbReference type="NCBIfam" id="TIGR00254">
    <property type="entry name" value="GGDEF"/>
    <property type="match status" value="1"/>
</dbReference>
<dbReference type="InterPro" id="IPR043128">
    <property type="entry name" value="Rev_trsase/Diguanyl_cyclase"/>
</dbReference>
<dbReference type="RefSeq" id="WP_213162652.1">
    <property type="nucleotide sequence ID" value="NZ_CP058214.1"/>
</dbReference>
<evidence type="ECO:0000256" key="1">
    <source>
        <dbReference type="ARBA" id="ARBA00012528"/>
    </source>
</evidence>
<dbReference type="SUPFAM" id="SSF55073">
    <property type="entry name" value="Nucleotide cyclase"/>
    <property type="match status" value="1"/>
</dbReference>
<dbReference type="GO" id="GO:0043709">
    <property type="term" value="P:cell adhesion involved in single-species biofilm formation"/>
    <property type="evidence" value="ECO:0007669"/>
    <property type="project" value="TreeGrafter"/>
</dbReference>
<feature type="transmembrane region" description="Helical" evidence="3">
    <location>
        <begin position="121"/>
        <end position="139"/>
    </location>
</feature>
<dbReference type="FunFam" id="3.30.70.270:FF:000001">
    <property type="entry name" value="Diguanylate cyclase domain protein"/>
    <property type="match status" value="1"/>
</dbReference>
<dbReference type="InterPro" id="IPR029787">
    <property type="entry name" value="Nucleotide_cyclase"/>
</dbReference>
<name>A0A7S8C131_9HYPH</name>
<dbReference type="PANTHER" id="PTHR45138">
    <property type="entry name" value="REGULATORY COMPONENTS OF SENSORY TRANSDUCTION SYSTEM"/>
    <property type="match status" value="1"/>
</dbReference>
<protein>
    <recommendedName>
        <fullName evidence="1">diguanylate cyclase</fullName>
        <ecNumber evidence="1">2.7.7.65</ecNumber>
    </recommendedName>
</protein>
<feature type="transmembrane region" description="Helical" evidence="3">
    <location>
        <begin position="90"/>
        <end position="109"/>
    </location>
</feature>
<feature type="domain" description="GGDEF" evidence="4">
    <location>
        <begin position="251"/>
        <end position="384"/>
    </location>
</feature>
<dbReference type="Proteomes" id="UP000593594">
    <property type="component" value="Chromosome"/>
</dbReference>
<keyword evidence="6" id="KW-1185">Reference proteome</keyword>
<evidence type="ECO:0000256" key="2">
    <source>
        <dbReference type="ARBA" id="ARBA00034247"/>
    </source>
</evidence>
<dbReference type="GO" id="GO:0052621">
    <property type="term" value="F:diguanylate cyclase activity"/>
    <property type="evidence" value="ECO:0007669"/>
    <property type="project" value="UniProtKB-EC"/>
</dbReference>
<dbReference type="CDD" id="cd01949">
    <property type="entry name" value="GGDEF"/>
    <property type="match status" value="1"/>
</dbReference>
<dbReference type="AlphaFoldDB" id="A0A7S8C131"/>
<dbReference type="InterPro" id="IPR050469">
    <property type="entry name" value="Diguanylate_Cyclase"/>
</dbReference>
<evidence type="ECO:0000313" key="5">
    <source>
        <dbReference type="EMBL" id="QPC41434.1"/>
    </source>
</evidence>
<dbReference type="KEGG" id="kmn:HW532_00985"/>
<dbReference type="InterPro" id="IPR000160">
    <property type="entry name" value="GGDEF_dom"/>
</dbReference>
<dbReference type="PROSITE" id="PS50887">
    <property type="entry name" value="GGDEF"/>
    <property type="match status" value="1"/>
</dbReference>
<dbReference type="Gene3D" id="3.30.70.270">
    <property type="match status" value="1"/>
</dbReference>
<feature type="transmembrane region" description="Helical" evidence="3">
    <location>
        <begin position="185"/>
        <end position="209"/>
    </location>
</feature>
<proteinExistence type="predicted"/>
<dbReference type="EMBL" id="CP058214">
    <property type="protein sequence ID" value="QPC41434.1"/>
    <property type="molecule type" value="Genomic_DNA"/>
</dbReference>
<reference evidence="5 6" key="1">
    <citation type="submission" date="2020-06" db="EMBL/GenBank/DDBJ databases">
        <title>Genome sequence of 2 isolates from Red Sea Mangroves.</title>
        <authorList>
            <person name="Sefrji F."/>
            <person name="Michoud G."/>
            <person name="Merlino G."/>
            <person name="Daffonchio D."/>
        </authorList>
    </citation>
    <scope>NUCLEOTIDE SEQUENCE [LARGE SCALE GENOMIC DNA]</scope>
    <source>
        <strain evidence="5 6">R1DC25</strain>
    </source>
</reference>
<dbReference type="EC" id="2.7.7.65" evidence="1"/>
<evidence type="ECO:0000256" key="3">
    <source>
        <dbReference type="SAM" id="Phobius"/>
    </source>
</evidence>
<accession>A0A7S8C131</accession>
<dbReference type="Pfam" id="PF00990">
    <property type="entry name" value="GGDEF"/>
    <property type="match status" value="1"/>
</dbReference>
<organism evidence="5 6">
    <name type="scientific">Kaustia mangrovi</name>
    <dbReference type="NCBI Taxonomy" id="2593653"/>
    <lineage>
        <taxon>Bacteria</taxon>
        <taxon>Pseudomonadati</taxon>
        <taxon>Pseudomonadota</taxon>
        <taxon>Alphaproteobacteria</taxon>
        <taxon>Hyphomicrobiales</taxon>
        <taxon>Parvibaculaceae</taxon>
        <taxon>Kaustia</taxon>
    </lineage>
</organism>